<dbReference type="STRING" id="35525.A0A164V2E8"/>
<protein>
    <submittedName>
        <fullName evidence="6">Putative GMP synthase</fullName>
    </submittedName>
</protein>
<evidence type="ECO:0000256" key="1">
    <source>
        <dbReference type="ARBA" id="ARBA00022598"/>
    </source>
</evidence>
<evidence type="ECO:0000256" key="3">
    <source>
        <dbReference type="ARBA" id="ARBA00022749"/>
    </source>
</evidence>
<dbReference type="GO" id="GO:0003921">
    <property type="term" value="F:GMP synthase activity"/>
    <property type="evidence" value="ECO:0007669"/>
    <property type="project" value="TreeGrafter"/>
</dbReference>
<name>A0A164V2E8_9CRUS</name>
<keyword evidence="4" id="KW-0658">Purine biosynthesis</keyword>
<gene>
    <name evidence="6" type="ORF">APZ42_023287</name>
</gene>
<proteinExistence type="predicted"/>
<evidence type="ECO:0000313" key="7">
    <source>
        <dbReference type="Proteomes" id="UP000076858"/>
    </source>
</evidence>
<dbReference type="AlphaFoldDB" id="A0A164V2E8"/>
<dbReference type="SUPFAM" id="SSF52402">
    <property type="entry name" value="Adenine nucleotide alpha hydrolases-like"/>
    <property type="match status" value="1"/>
</dbReference>
<evidence type="ECO:0000256" key="2">
    <source>
        <dbReference type="ARBA" id="ARBA00022741"/>
    </source>
</evidence>
<accession>A0A164V2E8</accession>
<keyword evidence="5" id="KW-0067">ATP-binding</keyword>
<comment type="caution">
    <text evidence="6">The sequence shown here is derived from an EMBL/GenBank/DDBJ whole genome shotgun (WGS) entry which is preliminary data.</text>
</comment>
<sequence length="198" mass="23223">MLFWTIQNLIIGQNFQNTSSCHISNSTVYNTCSMTEFFYRQWLLISSSYQRSDLIFRIVLLKTYHNDSEIVHQLRLHGRVVEPLEDFHKDEVRALCRELDPPAELQERHPFPGPGLSIRIIYAEGPVLIRLMVHYANIAAKEHVLPNRIEIVTSEEERLIWKNCPVTTSMLPRYCLFALSVFRYRRLQKNVSGMENKA</sequence>
<dbReference type="GO" id="GO:0005829">
    <property type="term" value="C:cytosol"/>
    <property type="evidence" value="ECO:0007669"/>
    <property type="project" value="TreeGrafter"/>
</dbReference>
<evidence type="ECO:0000256" key="5">
    <source>
        <dbReference type="ARBA" id="ARBA00022840"/>
    </source>
</evidence>
<keyword evidence="1" id="KW-0436">Ligase</keyword>
<keyword evidence="2" id="KW-0547">Nucleotide-binding</keyword>
<organism evidence="6 7">
    <name type="scientific">Daphnia magna</name>
    <dbReference type="NCBI Taxonomy" id="35525"/>
    <lineage>
        <taxon>Eukaryota</taxon>
        <taxon>Metazoa</taxon>
        <taxon>Ecdysozoa</taxon>
        <taxon>Arthropoda</taxon>
        <taxon>Crustacea</taxon>
        <taxon>Branchiopoda</taxon>
        <taxon>Diplostraca</taxon>
        <taxon>Cladocera</taxon>
        <taxon>Anomopoda</taxon>
        <taxon>Daphniidae</taxon>
        <taxon>Daphnia</taxon>
    </lineage>
</organism>
<keyword evidence="3" id="KW-0332">GMP biosynthesis</keyword>
<evidence type="ECO:0000256" key="4">
    <source>
        <dbReference type="ARBA" id="ARBA00022755"/>
    </source>
</evidence>
<dbReference type="OrthoDB" id="1724632at2759"/>
<dbReference type="Gene3D" id="3.40.50.620">
    <property type="entry name" value="HUPs"/>
    <property type="match status" value="1"/>
</dbReference>
<reference evidence="6 7" key="1">
    <citation type="submission" date="2016-03" db="EMBL/GenBank/DDBJ databases">
        <title>EvidentialGene: Evidence-directed Construction of Genes on Genomes.</title>
        <authorList>
            <person name="Gilbert D.G."/>
            <person name="Choi J.-H."/>
            <person name="Mockaitis K."/>
            <person name="Colbourne J."/>
            <person name="Pfrender M."/>
        </authorList>
    </citation>
    <scope>NUCLEOTIDE SEQUENCE [LARGE SCALE GENOMIC DNA]</scope>
    <source>
        <strain evidence="6 7">Xinb3</strain>
        <tissue evidence="6">Complete organism</tissue>
    </source>
</reference>
<dbReference type="PANTHER" id="PTHR11922:SF2">
    <property type="entry name" value="GMP SYNTHASE [GLUTAMINE-HYDROLYZING]"/>
    <property type="match status" value="1"/>
</dbReference>
<dbReference type="Proteomes" id="UP000076858">
    <property type="component" value="Unassembled WGS sequence"/>
</dbReference>
<keyword evidence="7" id="KW-1185">Reference proteome</keyword>
<dbReference type="InterPro" id="IPR014729">
    <property type="entry name" value="Rossmann-like_a/b/a_fold"/>
</dbReference>
<dbReference type="GO" id="GO:0005524">
    <property type="term" value="F:ATP binding"/>
    <property type="evidence" value="ECO:0007669"/>
    <property type="project" value="UniProtKB-KW"/>
</dbReference>
<evidence type="ECO:0000313" key="6">
    <source>
        <dbReference type="EMBL" id="KZS11899.1"/>
    </source>
</evidence>
<dbReference type="EMBL" id="LRGB01001463">
    <property type="protein sequence ID" value="KZS11899.1"/>
    <property type="molecule type" value="Genomic_DNA"/>
</dbReference>
<dbReference type="PANTHER" id="PTHR11922">
    <property type="entry name" value="GMP SYNTHASE-RELATED"/>
    <property type="match status" value="1"/>
</dbReference>